<organism evidence="1 2">
    <name type="scientific">Marivivens niveibacter</name>
    <dbReference type="NCBI Taxonomy" id="1930667"/>
    <lineage>
        <taxon>Bacteria</taxon>
        <taxon>Pseudomonadati</taxon>
        <taxon>Pseudomonadota</taxon>
        <taxon>Alphaproteobacteria</taxon>
        <taxon>Rhodobacterales</taxon>
        <taxon>Paracoccaceae</taxon>
        <taxon>Marivivens group</taxon>
        <taxon>Marivivens</taxon>
    </lineage>
</organism>
<evidence type="ECO:0000313" key="1">
    <source>
        <dbReference type="EMBL" id="OUD09430.1"/>
    </source>
</evidence>
<evidence type="ECO:0000313" key="2">
    <source>
        <dbReference type="Proteomes" id="UP000194664"/>
    </source>
</evidence>
<comment type="caution">
    <text evidence="1">The sequence shown here is derived from an EMBL/GenBank/DDBJ whole genome shotgun (WGS) entry which is preliminary data.</text>
</comment>
<dbReference type="Proteomes" id="UP000194664">
    <property type="component" value="Unassembled WGS sequence"/>
</dbReference>
<accession>A0A251WY75</accession>
<protein>
    <recommendedName>
        <fullName evidence="3">Rhamnosyl transferase</fullName>
    </recommendedName>
</protein>
<dbReference type="AlphaFoldDB" id="A0A251WY75"/>
<gene>
    <name evidence="1" type="ORF">BVC71_06130</name>
</gene>
<evidence type="ECO:0008006" key="3">
    <source>
        <dbReference type="Google" id="ProtNLM"/>
    </source>
</evidence>
<reference evidence="1 2" key="1">
    <citation type="submission" date="2016-12" db="EMBL/GenBank/DDBJ databases">
        <title>The draft genome sequence of HSLHS2.</title>
        <authorList>
            <person name="Hu D."/>
            <person name="Wang L."/>
            <person name="Shao Z."/>
        </authorList>
    </citation>
    <scope>NUCLEOTIDE SEQUENCE [LARGE SCALE GENOMIC DNA]</scope>
    <source>
        <strain evidence="1">MCCC 1A06712</strain>
    </source>
</reference>
<dbReference type="Pfam" id="PF11316">
    <property type="entry name" value="Rhamno_transf"/>
    <property type="match status" value="1"/>
</dbReference>
<sequence length="281" mass="32332">MAKPKIQMLGLCRFSYPGHLEAFNHDFQSDADLRAHLYDDDRIDQRFCFFEQLSIPSLTVQTDADFKLIVLAGDQMPDHQKARLLDICSKVPQIDVQFHPEGQKPRELCREVMIAGRDDTADVIGEFRLDDDDAVATEFIERSRKVISANMPMFKEREMLCVDFCRGYVVAFSPDWGVRAVQVTERLWTPGQVICRNPVDPSSLLDMNHTRVWLHMPVVSVPNRPMFLRGAHSMNDSNLLERVIKEGQGGKMRDRTAYRIKTRFNVQPPELKAAWRALTKP</sequence>
<dbReference type="OrthoDB" id="9771846at2"/>
<name>A0A251WY75_9RHOB</name>
<dbReference type="InterPro" id="IPR021466">
    <property type="entry name" value="Put_rhamnosyl_transferase"/>
</dbReference>
<dbReference type="RefSeq" id="WP_086450779.1">
    <property type="nucleotide sequence ID" value="NZ_MSPP01000002.1"/>
</dbReference>
<dbReference type="EMBL" id="MSPP01000002">
    <property type="protein sequence ID" value="OUD09430.1"/>
    <property type="molecule type" value="Genomic_DNA"/>
</dbReference>
<proteinExistence type="predicted"/>
<keyword evidence="2" id="KW-1185">Reference proteome</keyword>